<organism evidence="1 2">
    <name type="scientific">Thermoactinomyces mirandus</name>
    <dbReference type="NCBI Taxonomy" id="2756294"/>
    <lineage>
        <taxon>Bacteria</taxon>
        <taxon>Bacillati</taxon>
        <taxon>Bacillota</taxon>
        <taxon>Bacilli</taxon>
        <taxon>Bacillales</taxon>
        <taxon>Thermoactinomycetaceae</taxon>
        <taxon>Thermoactinomyces</taxon>
    </lineage>
</organism>
<dbReference type="Pfam" id="PF10055">
    <property type="entry name" value="DUF2292"/>
    <property type="match status" value="1"/>
</dbReference>
<comment type="caution">
    <text evidence="1">The sequence shown here is derived from an EMBL/GenBank/DDBJ whole genome shotgun (WGS) entry which is preliminary data.</text>
</comment>
<reference evidence="1 2" key="1">
    <citation type="submission" date="2020-07" db="EMBL/GenBank/DDBJ databases">
        <title>Thermoactinomyces phylogeny.</title>
        <authorList>
            <person name="Dunlap C."/>
        </authorList>
    </citation>
    <scope>NUCLEOTIDE SEQUENCE [LARGE SCALE GENOMIC DNA]</scope>
    <source>
        <strain evidence="1 2">AMNI-1</strain>
    </source>
</reference>
<name>A0A7W1XSX0_9BACL</name>
<protein>
    <submittedName>
        <fullName evidence="1">YezD family protein</fullName>
    </submittedName>
</protein>
<gene>
    <name evidence="1" type="ORF">H2C83_10160</name>
</gene>
<sequence>MRALSISDEQIFRIRKLLEGLEYGTIVITVHDSNIVQIDRTEKLRFALKPSKIGSPKENNM</sequence>
<dbReference type="InterPro" id="IPR018743">
    <property type="entry name" value="DUF2292"/>
</dbReference>
<keyword evidence="2" id="KW-1185">Reference proteome</keyword>
<evidence type="ECO:0000313" key="2">
    <source>
        <dbReference type="Proteomes" id="UP000538292"/>
    </source>
</evidence>
<proteinExistence type="predicted"/>
<accession>A0A7W1XSX0</accession>
<dbReference type="EMBL" id="JACEOL010000033">
    <property type="protein sequence ID" value="MBA4602668.1"/>
    <property type="molecule type" value="Genomic_DNA"/>
</dbReference>
<dbReference type="AlphaFoldDB" id="A0A7W1XSX0"/>
<evidence type="ECO:0000313" key="1">
    <source>
        <dbReference type="EMBL" id="MBA4602668.1"/>
    </source>
</evidence>
<dbReference type="RefSeq" id="WP_181740434.1">
    <property type="nucleotide sequence ID" value="NZ_JACEOL010000033.1"/>
</dbReference>
<dbReference type="Proteomes" id="UP000538292">
    <property type="component" value="Unassembled WGS sequence"/>
</dbReference>